<dbReference type="InterPro" id="IPR018714">
    <property type="entry name" value="DUF2237"/>
</dbReference>
<dbReference type="EMBL" id="JALLBG020000038">
    <property type="protein sequence ID" value="KAL3770640.1"/>
    <property type="molecule type" value="Genomic_DNA"/>
</dbReference>
<evidence type="ECO:0008006" key="4">
    <source>
        <dbReference type="Google" id="ProtNLM"/>
    </source>
</evidence>
<dbReference type="PANTHER" id="PTHR37466">
    <property type="entry name" value="SLR1628 PROTEIN"/>
    <property type="match status" value="1"/>
</dbReference>
<dbReference type="AlphaFoldDB" id="A0ABD3ND42"/>
<feature type="signal peptide" evidence="1">
    <location>
        <begin position="1"/>
        <end position="24"/>
    </location>
</feature>
<dbReference type="Proteomes" id="UP001530293">
    <property type="component" value="Unassembled WGS sequence"/>
</dbReference>
<evidence type="ECO:0000256" key="1">
    <source>
        <dbReference type="SAM" id="SignalP"/>
    </source>
</evidence>
<accession>A0ABD3ND42</accession>
<keyword evidence="3" id="KW-1185">Reference proteome</keyword>
<evidence type="ECO:0000313" key="3">
    <source>
        <dbReference type="Proteomes" id="UP001530293"/>
    </source>
</evidence>
<comment type="caution">
    <text evidence="2">The sequence shown here is derived from an EMBL/GenBank/DDBJ whole genome shotgun (WGS) entry which is preliminary data.</text>
</comment>
<name>A0ABD3ND42_9STRA</name>
<dbReference type="Gene3D" id="3.30.56.110">
    <property type="entry name" value="Protein of unknown function DUF2237"/>
    <property type="match status" value="1"/>
</dbReference>
<organism evidence="2 3">
    <name type="scientific">Discostella pseudostelligera</name>
    <dbReference type="NCBI Taxonomy" id="259834"/>
    <lineage>
        <taxon>Eukaryota</taxon>
        <taxon>Sar</taxon>
        <taxon>Stramenopiles</taxon>
        <taxon>Ochrophyta</taxon>
        <taxon>Bacillariophyta</taxon>
        <taxon>Coscinodiscophyceae</taxon>
        <taxon>Thalassiosirophycidae</taxon>
        <taxon>Stephanodiscales</taxon>
        <taxon>Stephanodiscaceae</taxon>
        <taxon>Discostella</taxon>
    </lineage>
</organism>
<sequence length="218" mass="24295">MMPRRSIPPLLIFVCSMMLSRASAWSTVRYRAKHQVVQVVAVAPTRCQMVKEDDSIGSKHSGYNVLGTELSCCCSNVGGSGIGTGFYRNGFCATGDMDMGRHTVCVRVTDEFLSYSKSVGNDLSTTMPEYNFPGLKDGDIWCLCAQRWAQAYNAGKAPRLYLQATHEKTLDYIPLEILKVFAIDANEANAVMNKLALQRKELDELVRTEVRDDENSFQ</sequence>
<feature type="chain" id="PRO_5044802182" description="DUF2237 domain-containing protein" evidence="1">
    <location>
        <begin position="25"/>
        <end position="218"/>
    </location>
</feature>
<keyword evidence="1" id="KW-0732">Signal</keyword>
<dbReference type="Pfam" id="PF09996">
    <property type="entry name" value="DUF2237"/>
    <property type="match status" value="1"/>
</dbReference>
<proteinExistence type="predicted"/>
<gene>
    <name evidence="2" type="ORF">ACHAWU_004339</name>
</gene>
<evidence type="ECO:0000313" key="2">
    <source>
        <dbReference type="EMBL" id="KAL3770640.1"/>
    </source>
</evidence>
<reference evidence="2 3" key="1">
    <citation type="submission" date="2024-10" db="EMBL/GenBank/DDBJ databases">
        <title>Updated reference genomes for cyclostephanoid diatoms.</title>
        <authorList>
            <person name="Roberts W.R."/>
            <person name="Alverson A.J."/>
        </authorList>
    </citation>
    <scope>NUCLEOTIDE SEQUENCE [LARGE SCALE GENOMIC DNA]</scope>
    <source>
        <strain evidence="2 3">AJA232-27</strain>
    </source>
</reference>
<protein>
    <recommendedName>
        <fullName evidence="4">DUF2237 domain-containing protein</fullName>
    </recommendedName>
</protein>
<dbReference type="PANTHER" id="PTHR37466:SF1">
    <property type="entry name" value="SLR1628 PROTEIN"/>
    <property type="match status" value="1"/>
</dbReference>